<feature type="signal peptide" evidence="1">
    <location>
        <begin position="1"/>
        <end position="28"/>
    </location>
</feature>
<evidence type="ECO:0000313" key="3">
    <source>
        <dbReference type="Proteomes" id="UP000290444"/>
    </source>
</evidence>
<comment type="caution">
    <text evidence="2">The sequence shown here is derived from an EMBL/GenBank/DDBJ whole genome shotgun (WGS) entry which is preliminary data.</text>
</comment>
<accession>A0A4Q1V739</accession>
<dbReference type="Gene3D" id="2.160.20.10">
    <property type="entry name" value="Single-stranded right-handed beta-helix, Pectin lyase-like"/>
    <property type="match status" value="1"/>
</dbReference>
<dbReference type="EMBL" id="MZXX01000014">
    <property type="protein sequence ID" value="RXT47202.1"/>
    <property type="molecule type" value="Genomic_DNA"/>
</dbReference>
<dbReference type="SUPFAM" id="SSF51126">
    <property type="entry name" value="Pectin lyase-like"/>
    <property type="match status" value="1"/>
</dbReference>
<gene>
    <name evidence="2" type="ORF">B5V01_11460</name>
</gene>
<sequence>MIMKILGYLLSSLFLALAMAVITTPASAQATRTWVSGVGDDANPCSRTAPCKTFAGAISKTAVSGEINCLDPGGFGAVTIIKSITIDCVYTEGGVLSAGTNGVVVNAPAGSVVHLRGLDIDGVGTGLNGVRFLGQGQLHIEDSIIQRVTGQGVEVAPNGPTEIYISNTRISEAATNGILIKTTGAVGINAALTRTEVTNNGTGITVDGTGNTLAINMALTASLVSGNGGNGVTVKTVAAASPVRATVTNTTVSSNAGVGVNANGAAASGAGSSIVTLGGSTVFANLTGVGSSGSGVVQSFKNNMISGNVSDGTPLTAFPGPGGAPLQ</sequence>
<dbReference type="InterPro" id="IPR006626">
    <property type="entry name" value="PbH1"/>
</dbReference>
<name>A0A4Q1V739_9HYPH</name>
<evidence type="ECO:0000256" key="1">
    <source>
        <dbReference type="SAM" id="SignalP"/>
    </source>
</evidence>
<dbReference type="SMART" id="SM00710">
    <property type="entry name" value="PbH1"/>
    <property type="match status" value="6"/>
</dbReference>
<evidence type="ECO:0008006" key="4">
    <source>
        <dbReference type="Google" id="ProtNLM"/>
    </source>
</evidence>
<reference evidence="2 3" key="1">
    <citation type="submission" date="2017-03" db="EMBL/GenBank/DDBJ databases">
        <authorList>
            <person name="Safronova V.I."/>
            <person name="Sazanova A.L."/>
            <person name="Chirak E.R."/>
        </authorList>
    </citation>
    <scope>NUCLEOTIDE SEQUENCE [LARGE SCALE GENOMIC DNA]</scope>
    <source>
        <strain evidence="2 3">Opo-242</strain>
    </source>
</reference>
<protein>
    <recommendedName>
        <fullName evidence="4">Right-handed parallel beta-helix repeat-containing protein</fullName>
    </recommendedName>
</protein>
<feature type="chain" id="PRO_5020255461" description="Right-handed parallel beta-helix repeat-containing protein" evidence="1">
    <location>
        <begin position="29"/>
        <end position="327"/>
    </location>
</feature>
<keyword evidence="1" id="KW-0732">Signal</keyword>
<dbReference type="Proteomes" id="UP000290444">
    <property type="component" value="Unassembled WGS sequence"/>
</dbReference>
<proteinExistence type="predicted"/>
<dbReference type="AlphaFoldDB" id="A0A4Q1V739"/>
<evidence type="ECO:0000313" key="2">
    <source>
        <dbReference type="EMBL" id="RXT47202.1"/>
    </source>
</evidence>
<dbReference type="InterPro" id="IPR012334">
    <property type="entry name" value="Pectin_lyas_fold"/>
</dbReference>
<organism evidence="2 3">
    <name type="scientific">Mesorhizobium erdmanii</name>
    <dbReference type="NCBI Taxonomy" id="1777866"/>
    <lineage>
        <taxon>Bacteria</taxon>
        <taxon>Pseudomonadati</taxon>
        <taxon>Pseudomonadota</taxon>
        <taxon>Alphaproteobacteria</taxon>
        <taxon>Hyphomicrobiales</taxon>
        <taxon>Phyllobacteriaceae</taxon>
        <taxon>Mesorhizobium</taxon>
    </lineage>
</organism>
<dbReference type="InterPro" id="IPR011050">
    <property type="entry name" value="Pectin_lyase_fold/virulence"/>
</dbReference>